<name>A0A9X3BX12_9FLAO</name>
<dbReference type="GO" id="GO:0042910">
    <property type="term" value="F:xenobiotic transmembrane transporter activity"/>
    <property type="evidence" value="ECO:0007669"/>
    <property type="project" value="TreeGrafter"/>
</dbReference>
<proteinExistence type="predicted"/>
<dbReference type="Gene3D" id="3.30.2090.10">
    <property type="entry name" value="Multidrug efflux transporter AcrB TolC docking domain, DN and DC subdomains"/>
    <property type="match status" value="2"/>
</dbReference>
<dbReference type="Pfam" id="PF00873">
    <property type="entry name" value="ACR_tran"/>
    <property type="match status" value="1"/>
</dbReference>
<dbReference type="Gene3D" id="3.30.70.1430">
    <property type="entry name" value="Multidrug efflux transporter AcrB pore domain"/>
    <property type="match status" value="2"/>
</dbReference>
<feature type="transmembrane region" description="Helical" evidence="2">
    <location>
        <begin position="462"/>
        <end position="489"/>
    </location>
</feature>
<feature type="region of interest" description="Disordered" evidence="1">
    <location>
        <begin position="1029"/>
        <end position="1049"/>
    </location>
</feature>
<dbReference type="Gene3D" id="3.30.70.1440">
    <property type="entry name" value="Multidrug efflux transporter AcrB pore domain"/>
    <property type="match status" value="1"/>
</dbReference>
<dbReference type="SUPFAM" id="SSF82866">
    <property type="entry name" value="Multidrug efflux transporter AcrB transmembrane domain"/>
    <property type="match status" value="2"/>
</dbReference>
<dbReference type="InterPro" id="IPR001036">
    <property type="entry name" value="Acrflvin-R"/>
</dbReference>
<feature type="transmembrane region" description="Helical" evidence="2">
    <location>
        <begin position="430"/>
        <end position="450"/>
    </location>
</feature>
<accession>A0A9X3BX12</accession>
<dbReference type="InterPro" id="IPR027463">
    <property type="entry name" value="AcrB_DN_DC_subdom"/>
</dbReference>
<evidence type="ECO:0000256" key="2">
    <source>
        <dbReference type="SAM" id="Phobius"/>
    </source>
</evidence>
<gene>
    <name evidence="3" type="ORF">OIU83_02085</name>
</gene>
<dbReference type="PRINTS" id="PR00702">
    <property type="entry name" value="ACRIFLAVINRP"/>
</dbReference>
<dbReference type="RefSeq" id="WP_264204627.1">
    <property type="nucleotide sequence ID" value="NZ_JAOZEW010000002.1"/>
</dbReference>
<dbReference type="Gene3D" id="1.20.1640.10">
    <property type="entry name" value="Multidrug efflux transporter AcrB transmembrane domain"/>
    <property type="match status" value="2"/>
</dbReference>
<organism evidence="3 4">
    <name type="scientific">Flavobacterium shii</name>
    <dbReference type="NCBI Taxonomy" id="2987687"/>
    <lineage>
        <taxon>Bacteria</taxon>
        <taxon>Pseudomonadati</taxon>
        <taxon>Bacteroidota</taxon>
        <taxon>Flavobacteriia</taxon>
        <taxon>Flavobacteriales</taxon>
        <taxon>Flavobacteriaceae</taxon>
        <taxon>Flavobacterium</taxon>
    </lineage>
</organism>
<evidence type="ECO:0000313" key="4">
    <source>
        <dbReference type="Proteomes" id="UP001151079"/>
    </source>
</evidence>
<feature type="transmembrane region" description="Helical" evidence="2">
    <location>
        <begin position="333"/>
        <end position="352"/>
    </location>
</feature>
<feature type="transmembrane region" description="Helical" evidence="2">
    <location>
        <begin position="1000"/>
        <end position="1023"/>
    </location>
</feature>
<reference evidence="3" key="1">
    <citation type="submission" date="2022-10" db="EMBL/GenBank/DDBJ databases">
        <title>Two novel species of Flavobacterium.</title>
        <authorList>
            <person name="Liu Q."/>
            <person name="Xin Y.-H."/>
        </authorList>
    </citation>
    <scope>NUCLEOTIDE SEQUENCE</scope>
    <source>
        <strain evidence="3">LS1R49</strain>
    </source>
</reference>
<feature type="transmembrane region" description="Helical" evidence="2">
    <location>
        <begin position="865"/>
        <end position="885"/>
    </location>
</feature>
<feature type="transmembrane region" description="Helical" evidence="2">
    <location>
        <begin position="923"/>
        <end position="941"/>
    </location>
</feature>
<evidence type="ECO:0000256" key="1">
    <source>
        <dbReference type="SAM" id="MobiDB-lite"/>
    </source>
</evidence>
<dbReference type="Gene3D" id="3.30.70.1320">
    <property type="entry name" value="Multidrug efflux transporter AcrB pore domain like"/>
    <property type="match status" value="1"/>
</dbReference>
<dbReference type="PANTHER" id="PTHR32063:SF8">
    <property type="entry name" value="CATION EFFLUX PROTEIN"/>
    <property type="match status" value="1"/>
</dbReference>
<feature type="transmembrane region" description="Helical" evidence="2">
    <location>
        <begin position="523"/>
        <end position="540"/>
    </location>
</feature>
<dbReference type="PANTHER" id="PTHR32063">
    <property type="match status" value="1"/>
</dbReference>
<keyword evidence="2" id="KW-0812">Transmembrane</keyword>
<dbReference type="AlphaFoldDB" id="A0A9X3BX12"/>
<feature type="transmembrane region" description="Helical" evidence="2">
    <location>
        <begin position="969"/>
        <end position="988"/>
    </location>
</feature>
<dbReference type="Proteomes" id="UP001151079">
    <property type="component" value="Unassembled WGS sequence"/>
</dbReference>
<keyword evidence="4" id="KW-1185">Reference proteome</keyword>
<feature type="transmembrane region" description="Helical" evidence="2">
    <location>
        <begin position="359"/>
        <end position="379"/>
    </location>
</feature>
<dbReference type="GO" id="GO:0005886">
    <property type="term" value="C:plasma membrane"/>
    <property type="evidence" value="ECO:0007669"/>
    <property type="project" value="TreeGrafter"/>
</dbReference>
<evidence type="ECO:0000313" key="3">
    <source>
        <dbReference type="EMBL" id="MCV9926425.1"/>
    </source>
</evidence>
<dbReference type="SUPFAM" id="SSF82693">
    <property type="entry name" value="Multidrug efflux transporter AcrB pore domain, PN1, PN2, PC1 and PC2 subdomains"/>
    <property type="match status" value="2"/>
</dbReference>
<dbReference type="SUPFAM" id="SSF82714">
    <property type="entry name" value="Multidrug efflux transporter AcrB TolC docking domain, DN and DC subdomains"/>
    <property type="match status" value="2"/>
</dbReference>
<comment type="caution">
    <text evidence="3">The sequence shown here is derived from an EMBL/GenBank/DDBJ whole genome shotgun (WGS) entry which is preliminary data.</text>
</comment>
<keyword evidence="2" id="KW-0472">Membrane</keyword>
<feature type="transmembrane region" description="Helical" evidence="2">
    <location>
        <begin position="892"/>
        <end position="911"/>
    </location>
</feature>
<dbReference type="EMBL" id="JAOZEW010000002">
    <property type="protein sequence ID" value="MCV9926425.1"/>
    <property type="molecule type" value="Genomic_DNA"/>
</dbReference>
<keyword evidence="2" id="KW-1133">Transmembrane helix</keyword>
<protein>
    <submittedName>
        <fullName evidence="3">Efflux RND transporter permease subunit</fullName>
    </submittedName>
</protein>
<sequence>MNLIRFALRKPISIMVMVLGLLFFGIKATKDIKVDILPDMNLPVVYIAHSFNGYTPQQMEGYFTKMYVNMMLFTSGIESIETKNTQGLTLMKINFYEGTDMGQAIAEINALSNRSQVFLPPGAPPPFIIRFDASSQPVGQLVFKSNSKTNNELQDIANFTARPFLIKIPGLTTAPPFGGSPRTIEINIDPNKLRTHQLTPEQIVEAISRNNITSPSGNIYIDDINYLTPTNNTIKEVADFGNIPIFKGGVENVYIRDVATVKDGADITTGYALINGARSVYINIAKSGNASTWDVVKNLKKAIPMIQNNLPDDVTISYEFDQSVYVINAVKSLILEGVLGALLTGLMVLLFLRDNRAALIVVLTIPISIISGVLFLKLFGQSINIMSLSGLALAIGILVDESTVTIENIHQHLAMGKTKAKAILDACREIAFPKLLILLCILAVFAPAFMMTGIPGSLFMPLALAIGFSMILSFILSQTFVPVMANWLMKAKEEGHEHKEDKFDRFKNRFVTFLQSIMEKRKTILIASFVVVALGIFVMYSNTGKDVLPTVNSSQFQVRIKAPEGTRIEKTELKIKQVLRELETVIGKDHIAISSVFIGQHPSSFAVSPIYLYNAGPHEALMQIALKDFDGNTNDLKEKIRHHMKTKMPELHFSFEPIELTEKILSQGTNTPIEVRFSGMMKKMNIMYANKLLAKLKEIDYLRDQQIPQSLSYPAYEINIDRIRAAQLGIDAQDIARSLVPITASSRYTSKNMWVGGMMGIAYDVQVQTPQNILNSKDELLNVPLGKNSDRPVLGDVATITPTKVLGESYNLGTMGYTPVTANIHNTDLGRAQKDVQAAITSLGELPKGVNIQISGMVPVLDETMSSLALGLLIAIMVIFLMLAANYQSFKVSFVILTTVPFVILGSLLLMKATGSTLNLQSYMGIIMSVGVSIANAVLLISNAETLRMQNGNALTSAIQAASLRIRPIIMTSLAMIAGMLPMAIGHGEGGDQVAPLGRAVIGGLIASSFSVLLLLPLVFVWIQGKASTQSPSLDPEDENSTHYITSEK</sequence>